<dbReference type="Proteomes" id="UP000886998">
    <property type="component" value="Unassembled WGS sequence"/>
</dbReference>
<evidence type="ECO:0000313" key="3">
    <source>
        <dbReference type="Proteomes" id="UP000886998"/>
    </source>
</evidence>
<proteinExistence type="predicted"/>
<protein>
    <submittedName>
        <fullName evidence="1">Uncharacterized protein</fullName>
    </submittedName>
</protein>
<keyword evidence="3" id="KW-1185">Reference proteome</keyword>
<evidence type="ECO:0000313" key="2">
    <source>
        <dbReference type="EMBL" id="GFY38501.1"/>
    </source>
</evidence>
<gene>
    <name evidence="2" type="ORF">TNIN_121291</name>
    <name evidence="1" type="ORF">TNIN_349951</name>
</gene>
<dbReference type="EMBL" id="BMAV01000886">
    <property type="protein sequence ID" value="GFY38501.1"/>
    <property type="molecule type" value="Genomic_DNA"/>
</dbReference>
<reference evidence="1" key="1">
    <citation type="submission" date="2020-08" db="EMBL/GenBank/DDBJ databases">
        <title>Multicomponent nature underlies the extraordinary mechanical properties of spider dragline silk.</title>
        <authorList>
            <person name="Kono N."/>
            <person name="Nakamura H."/>
            <person name="Mori M."/>
            <person name="Yoshida Y."/>
            <person name="Ohtoshi R."/>
            <person name="Malay A.D."/>
            <person name="Moran D.A.P."/>
            <person name="Tomita M."/>
            <person name="Numata K."/>
            <person name="Arakawa K."/>
        </authorList>
    </citation>
    <scope>NUCLEOTIDE SEQUENCE</scope>
</reference>
<dbReference type="AlphaFoldDB" id="A0A8X6JAL7"/>
<dbReference type="EMBL" id="BMAV01026683">
    <property type="protein sequence ID" value="GFS52484.1"/>
    <property type="molecule type" value="Genomic_DNA"/>
</dbReference>
<accession>A0A8X6JAL7</accession>
<comment type="caution">
    <text evidence="1">The sequence shown here is derived from an EMBL/GenBank/DDBJ whole genome shotgun (WGS) entry which is preliminary data.</text>
</comment>
<sequence length="96" mass="11081">MTRPSQSVEDWFEGMQAGQLQHRSNLENVLKHPEMMGSAKKIPLFSVNPKRPEIPLQKICKLLYPEKECCQCFHFTQTSAMKFCMLSCMLTCVNIN</sequence>
<organism evidence="1 3">
    <name type="scientific">Trichonephila inaurata madagascariensis</name>
    <dbReference type="NCBI Taxonomy" id="2747483"/>
    <lineage>
        <taxon>Eukaryota</taxon>
        <taxon>Metazoa</taxon>
        <taxon>Ecdysozoa</taxon>
        <taxon>Arthropoda</taxon>
        <taxon>Chelicerata</taxon>
        <taxon>Arachnida</taxon>
        <taxon>Araneae</taxon>
        <taxon>Araneomorphae</taxon>
        <taxon>Entelegynae</taxon>
        <taxon>Araneoidea</taxon>
        <taxon>Nephilidae</taxon>
        <taxon>Trichonephila</taxon>
        <taxon>Trichonephila inaurata</taxon>
    </lineage>
</organism>
<name>A0A8X6JAL7_9ARAC</name>
<evidence type="ECO:0000313" key="1">
    <source>
        <dbReference type="EMBL" id="GFS52484.1"/>
    </source>
</evidence>